<reference evidence="8 9" key="1">
    <citation type="submission" date="2024-04" db="EMBL/GenBank/DDBJ databases">
        <title>Defined microbial consortia suppress multidrug-resistant proinflammatory Enterobacteriaceae via ecological control.</title>
        <authorList>
            <person name="Furuichi M."/>
            <person name="Kawaguchi T."/>
            <person name="Pust M."/>
            <person name="Yasuma K."/>
            <person name="Plichta D."/>
            <person name="Hasegawa N."/>
            <person name="Ohya T."/>
            <person name="Bhattarai S."/>
            <person name="Sasajima S."/>
            <person name="Aoto Y."/>
            <person name="Tuganbaev T."/>
            <person name="Yaginuma M."/>
            <person name="Ueda M."/>
            <person name="Okahashi N."/>
            <person name="Amafuji K."/>
            <person name="Kiridooshi Y."/>
            <person name="Sugita K."/>
            <person name="Strazar M."/>
            <person name="Skelly A."/>
            <person name="Suda W."/>
            <person name="Hattori M."/>
            <person name="Nakamoto N."/>
            <person name="Caballero S."/>
            <person name="Norman J."/>
            <person name="Olle B."/>
            <person name="Tanoue T."/>
            <person name="Arita M."/>
            <person name="Bucci V."/>
            <person name="Atarashi K."/>
            <person name="Xavier R."/>
            <person name="Honda K."/>
        </authorList>
    </citation>
    <scope>NUCLEOTIDE SEQUENCE [LARGE SCALE GENOMIC DNA]</scope>
    <source>
        <strain evidence="9">f13</strain>
    </source>
</reference>
<comment type="caution">
    <text evidence="8">The sequence shown here is derived from an EMBL/GenBank/DDBJ whole genome shotgun (WGS) entry which is preliminary data.</text>
</comment>
<gene>
    <name evidence="8" type="ORF">F130042H8_01400</name>
</gene>
<protein>
    <recommendedName>
        <fullName evidence="6">Lipoprotein</fullName>
    </recommendedName>
</protein>
<dbReference type="Proteomes" id="UP001600894">
    <property type="component" value="Unassembled WGS sequence"/>
</dbReference>
<evidence type="ECO:0000256" key="1">
    <source>
        <dbReference type="ARBA" id="ARBA00004635"/>
    </source>
</evidence>
<evidence type="ECO:0000256" key="5">
    <source>
        <dbReference type="ARBA" id="ARBA00023288"/>
    </source>
</evidence>
<dbReference type="RefSeq" id="WP_176255742.1">
    <property type="nucleotide sequence ID" value="NZ_BAABXL010000001.1"/>
</dbReference>
<dbReference type="PIRSF" id="PIRSF002854">
    <property type="entry name" value="MetQ"/>
    <property type="match status" value="1"/>
</dbReference>
<sequence>MKKKEILRIAAAAVAALALTACGETGKTAGSETTGDGKQTTVRLGVVGENNEQWTPVINRLAEEGITLELVKFADYTLPNQALADGEIDLNSFQHYAYLNNEIKDKGLDLTVIGETVIAPLGVYSERIDSLDQLKEGDQIAIPNDATNEGRALKLLETAGLIKADPQAGYTPALSDITDNPLKLKFTEVEAAQTAALLPDVAAAVINGGHAVDHGLNPTEDAIYLEEVQEGSDNPYINVIAARTADKDNELYKKIVNYFQSDDVAEVIKETYKGSYVPAWQ</sequence>
<dbReference type="Gene3D" id="3.40.190.10">
    <property type="entry name" value="Periplasmic binding protein-like II"/>
    <property type="match status" value="2"/>
</dbReference>
<accession>A0ABQ0AST2</accession>
<evidence type="ECO:0000256" key="7">
    <source>
        <dbReference type="SAM" id="SignalP"/>
    </source>
</evidence>
<evidence type="ECO:0000256" key="2">
    <source>
        <dbReference type="ARBA" id="ARBA00022729"/>
    </source>
</evidence>
<evidence type="ECO:0000256" key="4">
    <source>
        <dbReference type="ARBA" id="ARBA00023139"/>
    </source>
</evidence>
<keyword evidence="5 6" id="KW-0449">Lipoprotein</keyword>
<dbReference type="Pfam" id="PF03180">
    <property type="entry name" value="Lipoprotein_9"/>
    <property type="match status" value="1"/>
</dbReference>
<dbReference type="PROSITE" id="PS51257">
    <property type="entry name" value="PROKAR_LIPOPROTEIN"/>
    <property type="match status" value="1"/>
</dbReference>
<dbReference type="CDD" id="cd13596">
    <property type="entry name" value="PBP2_lipoprotein_GmpC"/>
    <property type="match status" value="1"/>
</dbReference>
<dbReference type="SUPFAM" id="SSF53850">
    <property type="entry name" value="Periplasmic binding protein-like II"/>
    <property type="match status" value="1"/>
</dbReference>
<evidence type="ECO:0000313" key="9">
    <source>
        <dbReference type="Proteomes" id="UP001600894"/>
    </source>
</evidence>
<comment type="subcellular location">
    <subcellularLocation>
        <location evidence="1">Membrane</location>
        <topology evidence="1">Lipid-anchor</topology>
    </subcellularLocation>
</comment>
<dbReference type="EMBL" id="BAABXL010000001">
    <property type="protein sequence ID" value="GAA6267080.1"/>
    <property type="molecule type" value="Genomic_DNA"/>
</dbReference>
<evidence type="ECO:0000313" key="8">
    <source>
        <dbReference type="EMBL" id="GAA6267080.1"/>
    </source>
</evidence>
<dbReference type="PANTHER" id="PTHR30429">
    <property type="entry name" value="D-METHIONINE-BINDING LIPOPROTEIN METQ"/>
    <property type="match status" value="1"/>
</dbReference>
<keyword evidence="9" id="KW-1185">Reference proteome</keyword>
<comment type="similarity">
    <text evidence="6">Belongs to the nlpA lipoprotein family.</text>
</comment>
<keyword evidence="3" id="KW-0472">Membrane</keyword>
<dbReference type="PANTHER" id="PTHR30429:SF3">
    <property type="entry name" value="LIPOPROTEIN"/>
    <property type="match status" value="1"/>
</dbReference>
<name>A0ABQ0AST2_9FIRM</name>
<organism evidence="8 9">
    <name type="scientific">Enterocloster alcoholdehydrogenati</name>
    <dbReference type="NCBI Taxonomy" id="2547410"/>
    <lineage>
        <taxon>Bacteria</taxon>
        <taxon>Bacillati</taxon>
        <taxon>Bacillota</taxon>
        <taxon>Clostridia</taxon>
        <taxon>Lachnospirales</taxon>
        <taxon>Lachnospiraceae</taxon>
        <taxon>Enterocloster</taxon>
    </lineage>
</organism>
<keyword evidence="2 7" id="KW-0732">Signal</keyword>
<dbReference type="InterPro" id="IPR004872">
    <property type="entry name" value="Lipoprotein_NlpA"/>
</dbReference>
<evidence type="ECO:0000256" key="6">
    <source>
        <dbReference type="PIRNR" id="PIRNR002854"/>
    </source>
</evidence>
<evidence type="ECO:0000256" key="3">
    <source>
        <dbReference type="ARBA" id="ARBA00023136"/>
    </source>
</evidence>
<proteinExistence type="inferred from homology"/>
<feature type="signal peptide" evidence="7">
    <location>
        <begin position="1"/>
        <end position="23"/>
    </location>
</feature>
<keyword evidence="4" id="KW-0564">Palmitate</keyword>
<feature type="chain" id="PRO_5045119367" description="Lipoprotein" evidence="7">
    <location>
        <begin position="24"/>
        <end position="281"/>
    </location>
</feature>